<feature type="transmembrane region" description="Helical" evidence="6">
    <location>
        <begin position="444"/>
        <end position="462"/>
    </location>
</feature>
<proteinExistence type="predicted"/>
<protein>
    <submittedName>
        <fullName evidence="7">APC family permease</fullName>
    </submittedName>
</protein>
<keyword evidence="3 6" id="KW-1133">Transmembrane helix</keyword>
<evidence type="ECO:0000313" key="8">
    <source>
        <dbReference type="Proteomes" id="UP001224661"/>
    </source>
</evidence>
<evidence type="ECO:0000256" key="6">
    <source>
        <dbReference type="SAM" id="Phobius"/>
    </source>
</evidence>
<feature type="transmembrane region" description="Helical" evidence="6">
    <location>
        <begin position="213"/>
        <end position="234"/>
    </location>
</feature>
<evidence type="ECO:0000256" key="1">
    <source>
        <dbReference type="ARBA" id="ARBA00004141"/>
    </source>
</evidence>
<dbReference type="EMBL" id="JASCIR010000012">
    <property type="protein sequence ID" value="MDI3387784.1"/>
    <property type="molecule type" value="Genomic_DNA"/>
</dbReference>
<evidence type="ECO:0000256" key="5">
    <source>
        <dbReference type="SAM" id="MobiDB-lite"/>
    </source>
</evidence>
<dbReference type="InterPro" id="IPR002293">
    <property type="entry name" value="AA/rel_permease1"/>
</dbReference>
<dbReference type="PIRSF" id="PIRSF006060">
    <property type="entry name" value="AA_transporter"/>
    <property type="match status" value="1"/>
</dbReference>
<feature type="transmembrane region" description="Helical" evidence="6">
    <location>
        <begin position="391"/>
        <end position="409"/>
    </location>
</feature>
<reference evidence="7 8" key="1">
    <citation type="submission" date="2023-05" db="EMBL/GenBank/DDBJ databases">
        <title>Draft genome sequence of Streptomyces sp. B-S-A8 isolated from a cave soil in Thailand.</title>
        <authorList>
            <person name="Chamroensaksri N."/>
            <person name="Muangham S."/>
        </authorList>
    </citation>
    <scope>NUCLEOTIDE SEQUENCE [LARGE SCALE GENOMIC DNA]</scope>
    <source>
        <strain evidence="7 8">B-S-A8</strain>
    </source>
</reference>
<feature type="region of interest" description="Disordered" evidence="5">
    <location>
        <begin position="19"/>
        <end position="48"/>
    </location>
</feature>
<dbReference type="Proteomes" id="UP001224661">
    <property type="component" value="Unassembled WGS sequence"/>
</dbReference>
<feature type="transmembrane region" description="Helical" evidence="6">
    <location>
        <begin position="132"/>
        <end position="156"/>
    </location>
</feature>
<dbReference type="RefSeq" id="WP_282514128.1">
    <property type="nucleotide sequence ID" value="NZ_JASCIR010000012.1"/>
</dbReference>
<name>A0ABT6RTM3_9ACTN</name>
<feature type="transmembrane region" description="Helical" evidence="6">
    <location>
        <begin position="91"/>
        <end position="111"/>
    </location>
</feature>
<feature type="transmembrane region" description="Helical" evidence="6">
    <location>
        <begin position="182"/>
        <end position="201"/>
    </location>
</feature>
<feature type="transmembrane region" description="Helical" evidence="6">
    <location>
        <begin position="246"/>
        <end position="264"/>
    </location>
</feature>
<comment type="subcellular location">
    <subcellularLocation>
        <location evidence="1">Membrane</location>
        <topology evidence="1">Multi-pass membrane protein</topology>
    </subcellularLocation>
</comment>
<dbReference type="Pfam" id="PF13520">
    <property type="entry name" value="AA_permease_2"/>
    <property type="match status" value="1"/>
</dbReference>
<feature type="transmembrane region" description="Helical" evidence="6">
    <location>
        <begin position="59"/>
        <end position="79"/>
    </location>
</feature>
<feature type="region of interest" description="Disordered" evidence="5">
    <location>
        <begin position="500"/>
        <end position="524"/>
    </location>
</feature>
<evidence type="ECO:0000256" key="4">
    <source>
        <dbReference type="ARBA" id="ARBA00023136"/>
    </source>
</evidence>
<accession>A0ABT6RTM3</accession>
<feature type="transmembrane region" description="Helical" evidence="6">
    <location>
        <begin position="337"/>
        <end position="358"/>
    </location>
</feature>
<evidence type="ECO:0000313" key="7">
    <source>
        <dbReference type="EMBL" id="MDI3387784.1"/>
    </source>
</evidence>
<keyword evidence="2 6" id="KW-0812">Transmembrane</keyword>
<dbReference type="PANTHER" id="PTHR43243:SF24">
    <property type="entry name" value="CATIONIC AMINO ACID TRANSPORT INTEGRAL MEMBRANE PROTEIN ROCE-RELATED"/>
    <property type="match status" value="1"/>
</dbReference>
<sequence length="524" mass="54365">MGRILGELCRRKPLGVMIAESDQPDPPATSKAADATGKATDATGEAAGGPRVLQRSMGLGQLTLMGISSVVGTGIFFVLGTTVPDAGPSVILSFALAAVVAGLAALCYVELAATVPVAGSTYSYTYASLGEGAAYLVAWCLILEYGVAVSTVAVSWGQYVNELADSLFGFTLPDAISQPPGAGGYVNIPALVVVLLCSLLLARGTRESATVNAVIVCVKIGVLLVFVLVAFTAFRSDHFSDFAPHGLGGIGVAASGVFFSYVGFDTVATASEEVKNPRRTIPLALLLTLVTVTVLYILVAVAAVGAQPTAKFGQQADAGEAVLAQILRDVTGAGWPATLLAAGAVVSIFSVVLVTLFGQTRVLFSMARDGLVPQVFRRVDRRRHTPAHNTWIVGACVGTLAALVPLQYLADLTSMGTLVAFVAVAAAVVVLRRIAPDAPRPFKVPFYPLVPILSAASCLYLAYLLPGITWILFACWLLLAAALYLAFGRRNSALARTAADRPDSALTSAPPEEAGLEPATRNQG</sequence>
<feature type="transmembrane region" description="Helical" evidence="6">
    <location>
        <begin position="284"/>
        <end position="306"/>
    </location>
</feature>
<keyword evidence="8" id="KW-1185">Reference proteome</keyword>
<feature type="transmembrane region" description="Helical" evidence="6">
    <location>
        <begin position="468"/>
        <end position="487"/>
    </location>
</feature>
<evidence type="ECO:0000256" key="2">
    <source>
        <dbReference type="ARBA" id="ARBA00022692"/>
    </source>
</evidence>
<comment type="caution">
    <text evidence="7">The sequence shown here is derived from an EMBL/GenBank/DDBJ whole genome shotgun (WGS) entry which is preliminary data.</text>
</comment>
<keyword evidence="4 6" id="KW-0472">Membrane</keyword>
<feature type="transmembrane region" description="Helical" evidence="6">
    <location>
        <begin position="415"/>
        <end position="432"/>
    </location>
</feature>
<dbReference type="PANTHER" id="PTHR43243">
    <property type="entry name" value="INNER MEMBRANE TRANSPORTER YGJI-RELATED"/>
    <property type="match status" value="1"/>
</dbReference>
<evidence type="ECO:0000256" key="3">
    <source>
        <dbReference type="ARBA" id="ARBA00022989"/>
    </source>
</evidence>
<dbReference type="Gene3D" id="1.20.1740.10">
    <property type="entry name" value="Amino acid/polyamine transporter I"/>
    <property type="match status" value="1"/>
</dbReference>
<organism evidence="7 8">
    <name type="scientific">Streptomyces solicavernae</name>
    <dbReference type="NCBI Taxonomy" id="3043614"/>
    <lineage>
        <taxon>Bacteria</taxon>
        <taxon>Bacillati</taxon>
        <taxon>Actinomycetota</taxon>
        <taxon>Actinomycetes</taxon>
        <taxon>Kitasatosporales</taxon>
        <taxon>Streptomycetaceae</taxon>
        <taxon>Streptomyces</taxon>
    </lineage>
</organism>
<feature type="compositionally biased region" description="Low complexity" evidence="5">
    <location>
        <begin position="28"/>
        <end position="48"/>
    </location>
</feature>
<gene>
    <name evidence="7" type="ORF">QIS99_16480</name>
</gene>